<evidence type="ECO:0000313" key="3">
    <source>
        <dbReference type="Proteomes" id="UP000053095"/>
    </source>
</evidence>
<protein>
    <submittedName>
        <fullName evidence="2">Uncharacterized protein</fullName>
    </submittedName>
</protein>
<reference evidence="3" key="1">
    <citation type="journal article" date="2015" name="Genome Announc.">
        <title>Draft genome sequence of Talaromyces cellulolyticus strain Y-94, a source of lignocellulosic biomass-degrading enzymes.</title>
        <authorList>
            <person name="Fujii T."/>
            <person name="Koike H."/>
            <person name="Sawayama S."/>
            <person name="Yano S."/>
            <person name="Inoue H."/>
        </authorList>
    </citation>
    <scope>NUCLEOTIDE SEQUENCE [LARGE SCALE GENOMIC DNA]</scope>
    <source>
        <strain evidence="3">Y-94</strain>
    </source>
</reference>
<sequence>MEQNESVPPASPETTTHDSAALEFTDEEIFGTSNDILSGGQHAIGVMAKLQEELDEVRKDYNRLWARSGGIGNKLSPEERKEIRNLNREIKERGKEIMDIAKRVEKLLNTP</sequence>
<comment type="caution">
    <text evidence="2">The sequence shown here is derived from an EMBL/GenBank/DDBJ whole genome shotgun (WGS) entry which is preliminary data.</text>
</comment>
<dbReference type="AlphaFoldDB" id="A0A6V8HBR5"/>
<dbReference type="EMBL" id="DF933829">
    <property type="protein sequence ID" value="GAM38399.1"/>
    <property type="molecule type" value="Genomic_DNA"/>
</dbReference>
<dbReference type="Proteomes" id="UP000053095">
    <property type="component" value="Unassembled WGS sequence"/>
</dbReference>
<proteinExistence type="predicted"/>
<keyword evidence="3" id="KW-1185">Reference proteome</keyword>
<evidence type="ECO:0000313" key="2">
    <source>
        <dbReference type="EMBL" id="GAM38399.1"/>
    </source>
</evidence>
<feature type="region of interest" description="Disordered" evidence="1">
    <location>
        <begin position="1"/>
        <end position="20"/>
    </location>
</feature>
<evidence type="ECO:0000256" key="1">
    <source>
        <dbReference type="SAM" id="MobiDB-lite"/>
    </source>
</evidence>
<organism evidence="2 3">
    <name type="scientific">Talaromyces pinophilus</name>
    <name type="common">Penicillium pinophilum</name>
    <dbReference type="NCBI Taxonomy" id="128442"/>
    <lineage>
        <taxon>Eukaryota</taxon>
        <taxon>Fungi</taxon>
        <taxon>Dikarya</taxon>
        <taxon>Ascomycota</taxon>
        <taxon>Pezizomycotina</taxon>
        <taxon>Eurotiomycetes</taxon>
        <taxon>Eurotiomycetidae</taxon>
        <taxon>Eurotiales</taxon>
        <taxon>Trichocomaceae</taxon>
        <taxon>Talaromyces</taxon>
        <taxon>Talaromyces sect. Talaromyces</taxon>
    </lineage>
</organism>
<gene>
    <name evidence="2" type="ORF">TCE0_033r09087</name>
</gene>
<feature type="compositionally biased region" description="Polar residues" evidence="1">
    <location>
        <begin position="1"/>
        <end position="18"/>
    </location>
</feature>
<name>A0A6V8HBR5_TALPI</name>
<accession>A0A6V8HBR5</accession>